<evidence type="ECO:0000256" key="1">
    <source>
        <dbReference type="SAM" id="Phobius"/>
    </source>
</evidence>
<dbReference type="STRING" id="1156394.T0S4W8"/>
<proteinExistence type="predicted"/>
<dbReference type="OMA" id="ACCAIAQ"/>
<dbReference type="Pfam" id="PF04749">
    <property type="entry name" value="PLAC8"/>
    <property type="match status" value="1"/>
</dbReference>
<dbReference type="PANTHER" id="PTHR15907">
    <property type="entry name" value="DUF614 FAMILY PROTEIN-RELATED"/>
    <property type="match status" value="1"/>
</dbReference>
<protein>
    <recommendedName>
        <fullName evidence="4">PLAC8 family protein</fullName>
    </recommendedName>
</protein>
<keyword evidence="3" id="KW-1185">Reference proteome</keyword>
<feature type="transmembrane region" description="Helical" evidence="1">
    <location>
        <begin position="81"/>
        <end position="102"/>
    </location>
</feature>
<dbReference type="InterPro" id="IPR006461">
    <property type="entry name" value="PLAC_motif_containing"/>
</dbReference>
<keyword evidence="1" id="KW-0472">Membrane</keyword>
<dbReference type="VEuPathDB" id="FungiDB:SDRG_04851"/>
<dbReference type="AlphaFoldDB" id="T0S4W8"/>
<evidence type="ECO:0008006" key="4">
    <source>
        <dbReference type="Google" id="ProtNLM"/>
    </source>
</evidence>
<feature type="transmembrane region" description="Helical" evidence="1">
    <location>
        <begin position="48"/>
        <end position="69"/>
    </location>
</feature>
<dbReference type="eggNOG" id="ENOG502S8SK">
    <property type="taxonomic scope" value="Eukaryota"/>
</dbReference>
<accession>T0S4W8</accession>
<dbReference type="RefSeq" id="XP_008608760.1">
    <property type="nucleotide sequence ID" value="XM_008610538.1"/>
</dbReference>
<dbReference type="GeneID" id="19945578"/>
<evidence type="ECO:0000313" key="3">
    <source>
        <dbReference type="Proteomes" id="UP000030762"/>
    </source>
</evidence>
<dbReference type="NCBIfam" id="TIGR01571">
    <property type="entry name" value="A_thal_Cys_rich"/>
    <property type="match status" value="1"/>
</dbReference>
<gene>
    <name evidence="2" type="ORF">SDRG_04851</name>
</gene>
<organism evidence="2 3">
    <name type="scientific">Saprolegnia diclina (strain VS20)</name>
    <dbReference type="NCBI Taxonomy" id="1156394"/>
    <lineage>
        <taxon>Eukaryota</taxon>
        <taxon>Sar</taxon>
        <taxon>Stramenopiles</taxon>
        <taxon>Oomycota</taxon>
        <taxon>Saprolegniomycetes</taxon>
        <taxon>Saprolegniales</taxon>
        <taxon>Saprolegniaceae</taxon>
        <taxon>Saprolegnia</taxon>
    </lineage>
</organism>
<keyword evidence="1" id="KW-1133">Transmembrane helix</keyword>
<dbReference type="InParanoid" id="T0S4W8"/>
<evidence type="ECO:0000313" key="2">
    <source>
        <dbReference type="EMBL" id="EQC37827.1"/>
    </source>
</evidence>
<keyword evidence="1" id="KW-0812">Transmembrane</keyword>
<sequence>MEVDANNLVVGQWKAGICGCFTDVIPNCCMAYWCPCVSLAQIVHRIGLGSYMTGLFVFGLVSVAGQYVTYTNQGYVFDTQYSYWAAVSSSAGLACGICVMIVRNIVRSKLQIPGNCCVDCLCGFFCNCCAIAQMATQVHAYDKGTCAFGPKDTLPGYMV</sequence>
<dbReference type="EMBL" id="JH767143">
    <property type="protein sequence ID" value="EQC37827.1"/>
    <property type="molecule type" value="Genomic_DNA"/>
</dbReference>
<dbReference type="Proteomes" id="UP000030762">
    <property type="component" value="Unassembled WGS sequence"/>
</dbReference>
<name>T0S4W8_SAPDV</name>
<reference evidence="2 3" key="1">
    <citation type="submission" date="2012-04" db="EMBL/GenBank/DDBJ databases">
        <title>The Genome Sequence of Saprolegnia declina VS20.</title>
        <authorList>
            <consortium name="The Broad Institute Genome Sequencing Platform"/>
            <person name="Russ C."/>
            <person name="Nusbaum C."/>
            <person name="Tyler B."/>
            <person name="van West P."/>
            <person name="Dieguez-Uribeondo J."/>
            <person name="de Bruijn I."/>
            <person name="Tripathy S."/>
            <person name="Jiang R."/>
            <person name="Young S.K."/>
            <person name="Zeng Q."/>
            <person name="Gargeya S."/>
            <person name="Fitzgerald M."/>
            <person name="Haas B."/>
            <person name="Abouelleil A."/>
            <person name="Alvarado L."/>
            <person name="Arachchi H.M."/>
            <person name="Berlin A."/>
            <person name="Chapman S.B."/>
            <person name="Goldberg J."/>
            <person name="Griggs A."/>
            <person name="Gujja S."/>
            <person name="Hansen M."/>
            <person name="Howarth C."/>
            <person name="Imamovic A."/>
            <person name="Larimer J."/>
            <person name="McCowen C."/>
            <person name="Montmayeur A."/>
            <person name="Murphy C."/>
            <person name="Neiman D."/>
            <person name="Pearson M."/>
            <person name="Priest M."/>
            <person name="Roberts A."/>
            <person name="Saif S."/>
            <person name="Shea T."/>
            <person name="Sisk P."/>
            <person name="Sykes S."/>
            <person name="Wortman J."/>
            <person name="Nusbaum C."/>
            <person name="Birren B."/>
        </authorList>
    </citation>
    <scope>NUCLEOTIDE SEQUENCE [LARGE SCALE GENOMIC DNA]</scope>
    <source>
        <strain evidence="2 3">VS20</strain>
    </source>
</reference>
<dbReference type="OrthoDB" id="166822at2759"/>